<evidence type="ECO:0000256" key="3">
    <source>
        <dbReference type="ARBA" id="ARBA00022989"/>
    </source>
</evidence>
<keyword evidence="2 8" id="KW-0812">Transmembrane</keyword>
<dbReference type="InterPro" id="IPR004090">
    <property type="entry name" value="Chemotax_Me-accpt_rcpt"/>
</dbReference>
<dbReference type="GO" id="GO:0007165">
    <property type="term" value="P:signal transduction"/>
    <property type="evidence" value="ECO:0007669"/>
    <property type="project" value="UniProtKB-KW"/>
</dbReference>
<dbReference type="SUPFAM" id="SSF58104">
    <property type="entry name" value="Methyl-accepting chemotaxis protein (MCP) signaling domain"/>
    <property type="match status" value="1"/>
</dbReference>
<feature type="transmembrane region" description="Helical" evidence="8">
    <location>
        <begin position="182"/>
        <end position="202"/>
    </location>
</feature>
<keyword evidence="4 8" id="KW-0472">Membrane</keyword>
<proteinExistence type="inferred from homology"/>
<reference evidence="11 12" key="1">
    <citation type="submission" date="2016-10" db="EMBL/GenBank/DDBJ databases">
        <authorList>
            <person name="de Groot N.N."/>
        </authorList>
    </citation>
    <scope>NUCLEOTIDE SEQUENCE [LARGE SCALE GENOMIC DNA]</scope>
    <source>
        <strain evidence="11 12">CGMCC 1.10228</strain>
    </source>
</reference>
<dbReference type="FunFam" id="1.10.287.950:FF:000001">
    <property type="entry name" value="Methyl-accepting chemotaxis sensory transducer"/>
    <property type="match status" value="1"/>
</dbReference>
<evidence type="ECO:0000313" key="12">
    <source>
        <dbReference type="Proteomes" id="UP000198854"/>
    </source>
</evidence>
<accession>A0A1G8CUF8</accession>
<evidence type="ECO:0000256" key="4">
    <source>
        <dbReference type="ARBA" id="ARBA00023136"/>
    </source>
</evidence>
<dbReference type="InterPro" id="IPR004089">
    <property type="entry name" value="MCPsignal_dom"/>
</dbReference>
<dbReference type="PROSITE" id="PS50885">
    <property type="entry name" value="HAMP"/>
    <property type="match status" value="1"/>
</dbReference>
<dbReference type="SMART" id="SM00283">
    <property type="entry name" value="MA"/>
    <property type="match status" value="1"/>
</dbReference>
<dbReference type="OrthoDB" id="2489132at2"/>
<dbReference type="PRINTS" id="PR00260">
    <property type="entry name" value="CHEMTRNSDUCR"/>
</dbReference>
<gene>
    <name evidence="11" type="ORF">SAMN04488136_11766</name>
</gene>
<evidence type="ECO:0000256" key="8">
    <source>
        <dbReference type="SAM" id="Phobius"/>
    </source>
</evidence>
<evidence type="ECO:0000256" key="5">
    <source>
        <dbReference type="ARBA" id="ARBA00023224"/>
    </source>
</evidence>
<keyword evidence="5 7" id="KW-0807">Transducer</keyword>
<keyword evidence="3 8" id="KW-1133">Transmembrane helix</keyword>
<dbReference type="GO" id="GO:0016020">
    <property type="term" value="C:membrane"/>
    <property type="evidence" value="ECO:0007669"/>
    <property type="project" value="UniProtKB-SubCell"/>
</dbReference>
<keyword evidence="12" id="KW-1185">Reference proteome</keyword>
<dbReference type="GO" id="GO:0006935">
    <property type="term" value="P:chemotaxis"/>
    <property type="evidence" value="ECO:0007669"/>
    <property type="project" value="InterPro"/>
</dbReference>
<feature type="domain" description="Methyl-accepting transducer" evidence="9">
    <location>
        <begin position="263"/>
        <end position="499"/>
    </location>
</feature>
<dbReference type="RefSeq" id="WP_093275327.1">
    <property type="nucleotide sequence ID" value="NZ_FNDD01000017.1"/>
</dbReference>
<dbReference type="STRING" id="861298.SAMN04488136_11766"/>
<evidence type="ECO:0000313" key="11">
    <source>
        <dbReference type="EMBL" id="SDH48809.1"/>
    </source>
</evidence>
<dbReference type="Pfam" id="PF00672">
    <property type="entry name" value="HAMP"/>
    <property type="match status" value="1"/>
</dbReference>
<dbReference type="InterPro" id="IPR003660">
    <property type="entry name" value="HAMP_dom"/>
</dbReference>
<dbReference type="PANTHER" id="PTHR32089:SF119">
    <property type="entry name" value="METHYL-ACCEPTING CHEMOTAXIS PROTEIN CTPL"/>
    <property type="match status" value="1"/>
</dbReference>
<dbReference type="EMBL" id="FNDD01000017">
    <property type="protein sequence ID" value="SDH48809.1"/>
    <property type="molecule type" value="Genomic_DNA"/>
</dbReference>
<evidence type="ECO:0000259" key="10">
    <source>
        <dbReference type="PROSITE" id="PS50885"/>
    </source>
</evidence>
<comment type="subcellular location">
    <subcellularLocation>
        <location evidence="1">Membrane</location>
        <topology evidence="1">Multi-pass membrane protein</topology>
    </subcellularLocation>
</comment>
<dbReference type="CDD" id="cd06225">
    <property type="entry name" value="HAMP"/>
    <property type="match status" value="1"/>
</dbReference>
<evidence type="ECO:0000256" key="6">
    <source>
        <dbReference type="ARBA" id="ARBA00029447"/>
    </source>
</evidence>
<dbReference type="PROSITE" id="PS50111">
    <property type="entry name" value="CHEMOTAXIS_TRANSDUC_2"/>
    <property type="match status" value="1"/>
</dbReference>
<protein>
    <submittedName>
        <fullName evidence="11">Methyl-accepting chemotaxis protein</fullName>
    </submittedName>
</protein>
<dbReference type="GO" id="GO:0004888">
    <property type="term" value="F:transmembrane signaling receptor activity"/>
    <property type="evidence" value="ECO:0007669"/>
    <property type="project" value="InterPro"/>
</dbReference>
<evidence type="ECO:0000256" key="7">
    <source>
        <dbReference type="PROSITE-ProRule" id="PRU00284"/>
    </source>
</evidence>
<comment type="similarity">
    <text evidence="6">Belongs to the methyl-accepting chemotaxis (MCP) protein family.</text>
</comment>
<evidence type="ECO:0000256" key="2">
    <source>
        <dbReference type="ARBA" id="ARBA00022692"/>
    </source>
</evidence>
<organism evidence="11 12">
    <name type="scientific">Vibrio xiamenensis</name>
    <dbReference type="NCBI Taxonomy" id="861298"/>
    <lineage>
        <taxon>Bacteria</taxon>
        <taxon>Pseudomonadati</taxon>
        <taxon>Pseudomonadota</taxon>
        <taxon>Gammaproteobacteria</taxon>
        <taxon>Vibrionales</taxon>
        <taxon>Vibrionaceae</taxon>
        <taxon>Vibrio</taxon>
    </lineage>
</organism>
<dbReference type="Gene3D" id="1.10.287.950">
    <property type="entry name" value="Methyl-accepting chemotaxis protein"/>
    <property type="match status" value="1"/>
</dbReference>
<dbReference type="Proteomes" id="UP000198854">
    <property type="component" value="Unassembled WGS sequence"/>
</dbReference>
<sequence length="535" mass="58234">MTIKKKFFIALLVLALGVIFQSLFLAYQSTKIHNTSVYIADAVEPIVKKSYQLKIAVIQIQQWLTDISATRGQDGLNDGIDVATENYQSAKSLLLELAKLDVDNAQFYQQMAPTLDQYFQTGQKMAHAYIEGGPASGNKIMAEFDKAAEAISDSVEHAMSLSADRSKTLLNNQTEYTSSIEIAVYSLAVAFIASLAVLYVVIQTSLLKPLKALTDMAQDLATGEGDLTKRLDDSRSDELGITSRHINNFIEKTQATVKTVADMTQALTQQAKIFQDSAADVEKQMVHQRQVTDKARQDVSEMTVSAREVAQYTTNAATDTESVNALTEQGREHSESTTQHLTELVSRMQSAQTVIQHLGEDSENIGQVLDVIIAISEQTNLLALNAAIEAARAGEQGRGFAVVADEVRSLAGRSQNSSQDIQDIVTRLQSNVQQAVDAIQIGNDYASQSLSSVDTLKQSLAVIADNVQNINQMNIQIASSAEEQSYVAAGVEQNIVSIAEATQANSRSIESVRQAGQQLGIDVAKLEQIVGQFKY</sequence>
<dbReference type="SMART" id="SM00304">
    <property type="entry name" value="HAMP"/>
    <property type="match status" value="1"/>
</dbReference>
<evidence type="ECO:0000256" key="1">
    <source>
        <dbReference type="ARBA" id="ARBA00004141"/>
    </source>
</evidence>
<evidence type="ECO:0000259" key="9">
    <source>
        <dbReference type="PROSITE" id="PS50111"/>
    </source>
</evidence>
<dbReference type="Pfam" id="PF00015">
    <property type="entry name" value="MCPsignal"/>
    <property type="match status" value="1"/>
</dbReference>
<dbReference type="PANTHER" id="PTHR32089">
    <property type="entry name" value="METHYL-ACCEPTING CHEMOTAXIS PROTEIN MCPB"/>
    <property type="match status" value="1"/>
</dbReference>
<dbReference type="AlphaFoldDB" id="A0A1G8CUF8"/>
<feature type="domain" description="HAMP" evidence="10">
    <location>
        <begin position="204"/>
        <end position="258"/>
    </location>
</feature>
<name>A0A1G8CUF8_9VIBR</name>